<accession>A0A9P4J2K2</accession>
<keyword evidence="5" id="KW-1185">Reference proteome</keyword>
<reference evidence="4" key="1">
    <citation type="journal article" date="2020" name="Stud. Mycol.">
        <title>101 Dothideomycetes genomes: a test case for predicting lifestyles and emergence of pathogens.</title>
        <authorList>
            <person name="Haridas S."/>
            <person name="Albert R."/>
            <person name="Binder M."/>
            <person name="Bloem J."/>
            <person name="Labutti K."/>
            <person name="Salamov A."/>
            <person name="Andreopoulos B."/>
            <person name="Baker S."/>
            <person name="Barry K."/>
            <person name="Bills G."/>
            <person name="Bluhm B."/>
            <person name="Cannon C."/>
            <person name="Castanera R."/>
            <person name="Culley D."/>
            <person name="Daum C."/>
            <person name="Ezra D."/>
            <person name="Gonzalez J."/>
            <person name="Henrissat B."/>
            <person name="Kuo A."/>
            <person name="Liang C."/>
            <person name="Lipzen A."/>
            <person name="Lutzoni F."/>
            <person name="Magnuson J."/>
            <person name="Mondo S."/>
            <person name="Nolan M."/>
            <person name="Ohm R."/>
            <person name="Pangilinan J."/>
            <person name="Park H.-J."/>
            <person name="Ramirez L."/>
            <person name="Alfaro M."/>
            <person name="Sun H."/>
            <person name="Tritt A."/>
            <person name="Yoshinaga Y."/>
            <person name="Zwiers L.-H."/>
            <person name="Turgeon B."/>
            <person name="Goodwin S."/>
            <person name="Spatafora J."/>
            <person name="Crous P."/>
            <person name="Grigoriev I."/>
        </authorList>
    </citation>
    <scope>NUCLEOTIDE SEQUENCE</scope>
    <source>
        <strain evidence="4">CBS 260.36</strain>
    </source>
</reference>
<name>A0A9P4J2K2_9PEZI</name>
<dbReference type="GO" id="GO:0004059">
    <property type="term" value="F:aralkylamine N-acetyltransferase activity"/>
    <property type="evidence" value="ECO:0007669"/>
    <property type="project" value="TreeGrafter"/>
</dbReference>
<dbReference type="CDD" id="cd04301">
    <property type="entry name" value="NAT_SF"/>
    <property type="match status" value="1"/>
</dbReference>
<dbReference type="PANTHER" id="PTHR10908">
    <property type="entry name" value="SEROTONIN N-ACETYLTRANSFERASE"/>
    <property type="match status" value="1"/>
</dbReference>
<evidence type="ECO:0000256" key="2">
    <source>
        <dbReference type="ARBA" id="ARBA00023315"/>
    </source>
</evidence>
<dbReference type="PROSITE" id="PS51186">
    <property type="entry name" value="GNAT"/>
    <property type="match status" value="1"/>
</dbReference>
<dbReference type="OrthoDB" id="30840at2759"/>
<evidence type="ECO:0000313" key="4">
    <source>
        <dbReference type="EMBL" id="KAF2152080.1"/>
    </source>
</evidence>
<dbReference type="GO" id="GO:0005737">
    <property type="term" value="C:cytoplasm"/>
    <property type="evidence" value="ECO:0007669"/>
    <property type="project" value="TreeGrafter"/>
</dbReference>
<evidence type="ECO:0000259" key="3">
    <source>
        <dbReference type="PROSITE" id="PS51186"/>
    </source>
</evidence>
<dbReference type="SUPFAM" id="SSF55729">
    <property type="entry name" value="Acyl-CoA N-acyltransferases (Nat)"/>
    <property type="match status" value="1"/>
</dbReference>
<comment type="caution">
    <text evidence="4">The sequence shown here is derived from an EMBL/GenBank/DDBJ whole genome shotgun (WGS) entry which is preliminary data.</text>
</comment>
<keyword evidence="1" id="KW-0808">Transferase</keyword>
<dbReference type="Proteomes" id="UP000799439">
    <property type="component" value="Unassembled WGS sequence"/>
</dbReference>
<dbReference type="InterPro" id="IPR016181">
    <property type="entry name" value="Acyl_CoA_acyltransferase"/>
</dbReference>
<evidence type="ECO:0000313" key="5">
    <source>
        <dbReference type="Proteomes" id="UP000799439"/>
    </source>
</evidence>
<feature type="domain" description="N-acetyltransferase" evidence="3">
    <location>
        <begin position="112"/>
        <end position="265"/>
    </location>
</feature>
<dbReference type="InterPro" id="IPR000182">
    <property type="entry name" value="GNAT_dom"/>
</dbReference>
<organism evidence="4 5">
    <name type="scientific">Myriangium duriaei CBS 260.36</name>
    <dbReference type="NCBI Taxonomy" id="1168546"/>
    <lineage>
        <taxon>Eukaryota</taxon>
        <taxon>Fungi</taxon>
        <taxon>Dikarya</taxon>
        <taxon>Ascomycota</taxon>
        <taxon>Pezizomycotina</taxon>
        <taxon>Dothideomycetes</taxon>
        <taxon>Dothideomycetidae</taxon>
        <taxon>Myriangiales</taxon>
        <taxon>Myriangiaceae</taxon>
        <taxon>Myriangium</taxon>
    </lineage>
</organism>
<dbReference type="Gene3D" id="3.40.630.30">
    <property type="match status" value="1"/>
</dbReference>
<dbReference type="InterPro" id="IPR051635">
    <property type="entry name" value="SNAT-like"/>
</dbReference>
<dbReference type="AlphaFoldDB" id="A0A9P4J2K2"/>
<dbReference type="PANTHER" id="PTHR10908:SF0">
    <property type="entry name" value="SEROTONIN N-ACETYLTRANSFERASE"/>
    <property type="match status" value="1"/>
</dbReference>
<dbReference type="Pfam" id="PF13673">
    <property type="entry name" value="Acetyltransf_10"/>
    <property type="match status" value="1"/>
</dbReference>
<keyword evidence="2" id="KW-0012">Acyltransferase</keyword>
<protein>
    <submittedName>
        <fullName evidence="4">Acyl-CoA N-acyltransferase</fullName>
    </submittedName>
</protein>
<evidence type="ECO:0000256" key="1">
    <source>
        <dbReference type="ARBA" id="ARBA00022679"/>
    </source>
</evidence>
<gene>
    <name evidence="4" type="ORF">K461DRAFT_286852</name>
</gene>
<sequence length="271" mass="29500">MPNGHDGSPASNFDATIKPYVQALTLLELDSCVRLEELTFSPQERCGRTRVRLSKPRVSFPTNTYQYEYRFNECGELCLGLFTSADTTLATANSKVPSSAVPGSAATADTAVPIYSETPERKAILLGHVIATKTTNELVRDEDIEIPANWRKEKSKPVASPTNAAADAFTLSSTNAVRLGHKEGGRTICIHSFAVLPDFQRRGLGHLLLRAYVQRMQAAGVADRIALITHEKTVPFYESLGFENQGPSPVAFGGGGWVDMVVHLHADDDLL</sequence>
<proteinExistence type="predicted"/>
<dbReference type="EMBL" id="ML996087">
    <property type="protein sequence ID" value="KAF2152080.1"/>
    <property type="molecule type" value="Genomic_DNA"/>
</dbReference>